<dbReference type="SUPFAM" id="SSF52833">
    <property type="entry name" value="Thioredoxin-like"/>
    <property type="match status" value="1"/>
</dbReference>
<keyword evidence="4" id="KW-0676">Redox-active center</keyword>
<reference evidence="6 7" key="1">
    <citation type="submission" date="2024-06" db="EMBL/GenBank/DDBJ databases">
        <title>Chitinophaga defluvii sp. nov., isolated from municipal sewage.</title>
        <authorList>
            <person name="Zhang L."/>
        </authorList>
    </citation>
    <scope>NUCLEOTIDE SEQUENCE [LARGE SCALE GENOMIC DNA]</scope>
    <source>
        <strain evidence="6 7">H8</strain>
    </source>
</reference>
<dbReference type="Pfam" id="PF14289">
    <property type="entry name" value="DUF4369"/>
    <property type="match status" value="1"/>
</dbReference>
<evidence type="ECO:0000313" key="7">
    <source>
        <dbReference type="Proteomes" id="UP001549749"/>
    </source>
</evidence>
<dbReference type="InterPro" id="IPR013766">
    <property type="entry name" value="Thioredoxin_domain"/>
</dbReference>
<dbReference type="CDD" id="cd02966">
    <property type="entry name" value="TlpA_like_family"/>
    <property type="match status" value="1"/>
</dbReference>
<comment type="subcellular location">
    <subcellularLocation>
        <location evidence="1">Cell envelope</location>
    </subcellularLocation>
</comment>
<evidence type="ECO:0000256" key="3">
    <source>
        <dbReference type="ARBA" id="ARBA00023157"/>
    </source>
</evidence>
<dbReference type="EMBL" id="JBEXAC010000001">
    <property type="protein sequence ID" value="MET6998383.1"/>
    <property type="molecule type" value="Genomic_DNA"/>
</dbReference>
<dbReference type="PROSITE" id="PS51352">
    <property type="entry name" value="THIOREDOXIN_2"/>
    <property type="match status" value="1"/>
</dbReference>
<dbReference type="PANTHER" id="PTHR42852">
    <property type="entry name" value="THIOL:DISULFIDE INTERCHANGE PROTEIN DSBE"/>
    <property type="match status" value="1"/>
</dbReference>
<comment type="caution">
    <text evidence="6">The sequence shown here is derived from an EMBL/GenBank/DDBJ whole genome shotgun (WGS) entry which is preliminary data.</text>
</comment>
<organism evidence="6 7">
    <name type="scientific">Chitinophaga defluvii</name>
    <dbReference type="NCBI Taxonomy" id="3163343"/>
    <lineage>
        <taxon>Bacteria</taxon>
        <taxon>Pseudomonadati</taxon>
        <taxon>Bacteroidota</taxon>
        <taxon>Chitinophagia</taxon>
        <taxon>Chitinophagales</taxon>
        <taxon>Chitinophagaceae</taxon>
        <taxon>Chitinophaga</taxon>
    </lineage>
</organism>
<dbReference type="InterPro" id="IPR025380">
    <property type="entry name" value="DUF4369"/>
</dbReference>
<feature type="domain" description="Thioredoxin" evidence="5">
    <location>
        <begin position="232"/>
        <end position="369"/>
    </location>
</feature>
<dbReference type="Gene3D" id="3.40.30.10">
    <property type="entry name" value="Glutaredoxin"/>
    <property type="match status" value="1"/>
</dbReference>
<keyword evidence="2" id="KW-0201">Cytochrome c-type biogenesis</keyword>
<dbReference type="PROSITE" id="PS00194">
    <property type="entry name" value="THIOREDOXIN_1"/>
    <property type="match status" value="1"/>
</dbReference>
<keyword evidence="7" id="KW-1185">Reference proteome</keyword>
<evidence type="ECO:0000259" key="5">
    <source>
        <dbReference type="PROSITE" id="PS51352"/>
    </source>
</evidence>
<dbReference type="InterPro" id="IPR050553">
    <property type="entry name" value="Thioredoxin_ResA/DsbE_sf"/>
</dbReference>
<dbReference type="InterPro" id="IPR017937">
    <property type="entry name" value="Thioredoxin_CS"/>
</dbReference>
<proteinExistence type="predicted"/>
<keyword evidence="3" id="KW-1015">Disulfide bond</keyword>
<dbReference type="PANTHER" id="PTHR42852:SF6">
    <property type="entry name" value="THIOL:DISULFIDE INTERCHANGE PROTEIN DSBE"/>
    <property type="match status" value="1"/>
</dbReference>
<name>A0ABV2T5T5_9BACT</name>
<dbReference type="Proteomes" id="UP001549749">
    <property type="component" value="Unassembled WGS sequence"/>
</dbReference>
<evidence type="ECO:0000313" key="6">
    <source>
        <dbReference type="EMBL" id="MET6998383.1"/>
    </source>
</evidence>
<dbReference type="RefSeq" id="WP_354661018.1">
    <property type="nucleotide sequence ID" value="NZ_JBEXAC010000001.1"/>
</dbReference>
<sequence>MSIKRVILLVAVWLMGWQQMALGYELKGQIKNLGNAKVYLLLPANGDFVAVDSTLANAGVFVMKGNIKAPTVARIMVEGHPYPLVYFMLENTTYQITSFVSDKGRLAVPDIKGGALQNAWNNYNETYRDIYEVRRVAGQRAYQLKKAGNAPADTLRQLETLITQTEQKETAFTKDAIFKNKANVMGTYLMSTHLLSYEYNEARAMVARFVADLRTDYYYKDVVARLDKISNVLNGKPAPAFQLKDTLGNTVSLQDFKGKWVVLDFWASWCGPCRAENPALVKLYQEVKAADVVFMGISLDHDKAAWKKAIQQDGLHWIHASDLKGWKSDMCKKYAVEAVPHKFLINPQGDIVLSGAGMSDIKAVLEKRK</sequence>
<evidence type="ECO:0000256" key="2">
    <source>
        <dbReference type="ARBA" id="ARBA00022748"/>
    </source>
</evidence>
<dbReference type="Pfam" id="PF00578">
    <property type="entry name" value="AhpC-TSA"/>
    <property type="match status" value="1"/>
</dbReference>
<protein>
    <submittedName>
        <fullName evidence="6">TlpA disulfide reductase family protein</fullName>
    </submittedName>
</protein>
<gene>
    <name evidence="6" type="ORF">ABR189_13430</name>
</gene>
<dbReference type="InterPro" id="IPR000866">
    <property type="entry name" value="AhpC/TSA"/>
</dbReference>
<evidence type="ECO:0000256" key="1">
    <source>
        <dbReference type="ARBA" id="ARBA00004196"/>
    </source>
</evidence>
<evidence type="ECO:0000256" key="4">
    <source>
        <dbReference type="ARBA" id="ARBA00023284"/>
    </source>
</evidence>
<accession>A0ABV2T5T5</accession>
<dbReference type="InterPro" id="IPR036249">
    <property type="entry name" value="Thioredoxin-like_sf"/>
</dbReference>